<evidence type="ECO:0000256" key="11">
    <source>
        <dbReference type="ARBA" id="ARBA00023180"/>
    </source>
</evidence>
<evidence type="ECO:0000313" key="12">
    <source>
        <dbReference type="EMBL" id="CAA0822731.1"/>
    </source>
</evidence>
<dbReference type="PANTHER" id="PTHR27004">
    <property type="entry name" value="RECEPTOR-LIKE PROTEIN 12 ISOFORM X1"/>
    <property type="match status" value="1"/>
</dbReference>
<dbReference type="PANTHER" id="PTHR27004:SF203">
    <property type="entry name" value="LEUCINE-RICH REPEAT-CONTAINING N-TERMINAL PLANT-TYPE DOMAIN-CONTAINING PROTEIN"/>
    <property type="match status" value="1"/>
</dbReference>
<sequence>MSSIKEIWVKSNHLTGMLPSDMCDNVSTLEVLALRDNQLEGSIPPNIGECRALRILWISLNRFSGEIPSEIARLSMLEELYLGANEFKGGISREIGKLSRLQILDISRC</sequence>
<evidence type="ECO:0000256" key="2">
    <source>
        <dbReference type="ARBA" id="ARBA00009592"/>
    </source>
</evidence>
<evidence type="ECO:0000256" key="1">
    <source>
        <dbReference type="ARBA" id="ARBA00004251"/>
    </source>
</evidence>
<keyword evidence="5" id="KW-0812">Transmembrane</keyword>
<proteinExistence type="inferred from homology"/>
<evidence type="ECO:0000256" key="10">
    <source>
        <dbReference type="ARBA" id="ARBA00023170"/>
    </source>
</evidence>
<keyword evidence="11" id="KW-0325">Glycoprotein</keyword>
<keyword evidence="10 12" id="KW-0675">Receptor</keyword>
<evidence type="ECO:0000256" key="9">
    <source>
        <dbReference type="ARBA" id="ARBA00023136"/>
    </source>
</evidence>
<evidence type="ECO:0000256" key="3">
    <source>
        <dbReference type="ARBA" id="ARBA00022475"/>
    </source>
</evidence>
<keyword evidence="13" id="KW-1185">Reference proteome</keyword>
<dbReference type="SUPFAM" id="SSF52058">
    <property type="entry name" value="L domain-like"/>
    <property type="match status" value="1"/>
</dbReference>
<dbReference type="OrthoDB" id="1938691at2759"/>
<gene>
    <name evidence="12" type="ORF">SHERM_20078</name>
</gene>
<dbReference type="InterPro" id="IPR001611">
    <property type="entry name" value="Leu-rich_rpt"/>
</dbReference>
<keyword evidence="12" id="KW-0418">Kinase</keyword>
<dbReference type="GO" id="GO:0005886">
    <property type="term" value="C:plasma membrane"/>
    <property type="evidence" value="ECO:0007669"/>
    <property type="project" value="UniProtKB-SubCell"/>
</dbReference>
<evidence type="ECO:0000256" key="7">
    <source>
        <dbReference type="ARBA" id="ARBA00022737"/>
    </source>
</evidence>
<keyword evidence="6" id="KW-0732">Signal</keyword>
<organism evidence="12 13">
    <name type="scientific">Striga hermonthica</name>
    <name type="common">Purple witchweed</name>
    <name type="synonym">Buchnera hermonthica</name>
    <dbReference type="NCBI Taxonomy" id="68872"/>
    <lineage>
        <taxon>Eukaryota</taxon>
        <taxon>Viridiplantae</taxon>
        <taxon>Streptophyta</taxon>
        <taxon>Embryophyta</taxon>
        <taxon>Tracheophyta</taxon>
        <taxon>Spermatophyta</taxon>
        <taxon>Magnoliopsida</taxon>
        <taxon>eudicotyledons</taxon>
        <taxon>Gunneridae</taxon>
        <taxon>Pentapetalae</taxon>
        <taxon>asterids</taxon>
        <taxon>lamiids</taxon>
        <taxon>Lamiales</taxon>
        <taxon>Orobanchaceae</taxon>
        <taxon>Buchnereae</taxon>
        <taxon>Striga</taxon>
    </lineage>
</organism>
<dbReference type="AlphaFoldDB" id="A0A9N7RA85"/>
<accession>A0A9N7RA85</accession>
<keyword evidence="4" id="KW-0433">Leucine-rich repeat</keyword>
<keyword evidence="3" id="KW-1003">Cell membrane</keyword>
<dbReference type="Pfam" id="PF00560">
    <property type="entry name" value="LRR_1"/>
    <property type="match status" value="2"/>
</dbReference>
<keyword evidence="8" id="KW-1133">Transmembrane helix</keyword>
<keyword evidence="12" id="KW-0808">Transferase</keyword>
<keyword evidence="7" id="KW-0677">Repeat</keyword>
<evidence type="ECO:0000256" key="4">
    <source>
        <dbReference type="ARBA" id="ARBA00022614"/>
    </source>
</evidence>
<dbReference type="InterPro" id="IPR032675">
    <property type="entry name" value="LRR_dom_sf"/>
</dbReference>
<comment type="similarity">
    <text evidence="2">Belongs to the RLP family.</text>
</comment>
<dbReference type="Proteomes" id="UP001153555">
    <property type="component" value="Unassembled WGS sequence"/>
</dbReference>
<name>A0A9N7RA85_STRHE</name>
<dbReference type="FunFam" id="3.80.10.10:FF:000299">
    <property type="entry name" value="Piriformospora indica-insensitive protein 2"/>
    <property type="match status" value="1"/>
</dbReference>
<dbReference type="GO" id="GO:0016301">
    <property type="term" value="F:kinase activity"/>
    <property type="evidence" value="ECO:0007669"/>
    <property type="project" value="UniProtKB-KW"/>
</dbReference>
<evidence type="ECO:0000313" key="13">
    <source>
        <dbReference type="Proteomes" id="UP001153555"/>
    </source>
</evidence>
<comment type="caution">
    <text evidence="12">The sequence shown here is derived from an EMBL/GenBank/DDBJ whole genome shotgun (WGS) entry which is preliminary data.</text>
</comment>
<comment type="subcellular location">
    <subcellularLocation>
        <location evidence="1">Cell membrane</location>
        <topology evidence="1">Single-pass type I membrane protein</topology>
    </subcellularLocation>
</comment>
<reference evidence="12" key="1">
    <citation type="submission" date="2019-12" db="EMBL/GenBank/DDBJ databases">
        <authorList>
            <person name="Scholes J."/>
        </authorList>
    </citation>
    <scope>NUCLEOTIDE SEQUENCE</scope>
</reference>
<dbReference type="Gene3D" id="3.80.10.10">
    <property type="entry name" value="Ribonuclease Inhibitor"/>
    <property type="match status" value="1"/>
</dbReference>
<evidence type="ECO:0000256" key="8">
    <source>
        <dbReference type="ARBA" id="ARBA00022989"/>
    </source>
</evidence>
<protein>
    <submittedName>
        <fullName evidence="12">Leucine-rich repeat receptor-like protein kinase PXL1</fullName>
    </submittedName>
</protein>
<evidence type="ECO:0000256" key="5">
    <source>
        <dbReference type="ARBA" id="ARBA00022692"/>
    </source>
</evidence>
<keyword evidence="9" id="KW-0472">Membrane</keyword>
<dbReference type="EMBL" id="CACSLK010024123">
    <property type="protein sequence ID" value="CAA0822731.1"/>
    <property type="molecule type" value="Genomic_DNA"/>
</dbReference>
<evidence type="ECO:0000256" key="6">
    <source>
        <dbReference type="ARBA" id="ARBA00022729"/>
    </source>
</evidence>